<keyword evidence="5" id="KW-0418">Kinase</keyword>
<reference evidence="9 10" key="1">
    <citation type="journal article" date="2016" name="Front. Microbiol.">
        <title>Comparative Genomics Analysis of Streptomyces Species Reveals Their Adaptation to the Marine Environment and Their Diversity at the Genomic Level.</title>
        <authorList>
            <person name="Tian X."/>
            <person name="Zhang Z."/>
            <person name="Yang T."/>
            <person name="Chen M."/>
            <person name="Li J."/>
            <person name="Chen F."/>
            <person name="Yang J."/>
            <person name="Li W."/>
            <person name="Zhang B."/>
            <person name="Zhang Z."/>
            <person name="Wu J."/>
            <person name="Zhang C."/>
            <person name="Long L."/>
            <person name="Xiao J."/>
        </authorList>
    </citation>
    <scope>NUCLEOTIDE SEQUENCE [LARGE SCALE GENOMIC DNA]</scope>
    <source>
        <strain evidence="9 10">SCSIO 10390</strain>
    </source>
</reference>
<dbReference type="EMBL" id="LJGT01000040">
    <property type="protein sequence ID" value="OEU88693.1"/>
    <property type="molecule type" value="Genomic_DNA"/>
</dbReference>
<evidence type="ECO:0000313" key="10">
    <source>
        <dbReference type="Proteomes" id="UP000176087"/>
    </source>
</evidence>
<keyword evidence="4" id="KW-0808">Transferase</keyword>
<evidence type="ECO:0000313" key="9">
    <source>
        <dbReference type="EMBL" id="OEU88693.1"/>
    </source>
</evidence>
<comment type="caution">
    <text evidence="9">The sequence shown here is derived from an EMBL/GenBank/DDBJ whole genome shotgun (WGS) entry which is preliminary data.</text>
</comment>
<evidence type="ECO:0000256" key="3">
    <source>
        <dbReference type="ARBA" id="ARBA00022553"/>
    </source>
</evidence>
<proteinExistence type="predicted"/>
<gene>
    <name evidence="9" type="ORF">AN215_19815</name>
</gene>
<dbReference type="EC" id="2.7.13.3" evidence="2"/>
<dbReference type="GO" id="GO:0004673">
    <property type="term" value="F:protein histidine kinase activity"/>
    <property type="evidence" value="ECO:0007669"/>
    <property type="project" value="UniProtKB-EC"/>
</dbReference>
<dbReference type="OrthoDB" id="3357461at2"/>
<dbReference type="GO" id="GO:0000160">
    <property type="term" value="P:phosphorelay signal transduction system"/>
    <property type="evidence" value="ECO:0007669"/>
    <property type="project" value="TreeGrafter"/>
</dbReference>
<evidence type="ECO:0000256" key="4">
    <source>
        <dbReference type="ARBA" id="ARBA00022679"/>
    </source>
</evidence>
<dbReference type="Proteomes" id="UP000176087">
    <property type="component" value="Unassembled WGS sequence"/>
</dbReference>
<dbReference type="InterPro" id="IPR036890">
    <property type="entry name" value="HATPase_C_sf"/>
</dbReference>
<dbReference type="PANTHER" id="PTHR45436:SF5">
    <property type="entry name" value="SENSOR HISTIDINE KINASE TRCS"/>
    <property type="match status" value="1"/>
</dbReference>
<evidence type="ECO:0000256" key="2">
    <source>
        <dbReference type="ARBA" id="ARBA00012438"/>
    </source>
</evidence>
<feature type="compositionally biased region" description="Basic and acidic residues" evidence="6">
    <location>
        <begin position="352"/>
        <end position="368"/>
    </location>
</feature>
<feature type="compositionally biased region" description="Low complexity" evidence="6">
    <location>
        <begin position="334"/>
        <end position="344"/>
    </location>
</feature>
<evidence type="ECO:0000256" key="7">
    <source>
        <dbReference type="SAM" id="Phobius"/>
    </source>
</evidence>
<sequence length="453" mass="48639">MRISDVAIWLAPFLAVAALVAFVAALRHRRNAARSAERAQALEKRVRMLEQETLYLVQQRLKAMSEAQWRGPRSGVPGPLYESLAGTEFAEAHDSVLEMFSHATERAEQGAEGLLLAVARKLQGLANGQQLKINEMTGRHDDSVFLEDLMQLDHTNAQILRRAVGMAVVCRAWPGRQHNATPLHDIVRGAIGRIMDYKRVHIVRIEDTRAVTGRVVEPLVMTIAELLENATRSSHPQTPVQVHVQLTHSGLAFVIEDAGVGLNAAEQEKATRLLNDDSLSIAKLGDPPRFGLAACGALARRYGFTVSVDTASAFGGVRAVVNLPRTLLTDPVRSSASPAASAPPRDTLPGEAPREAPAKAQEPARETVPETAPSTRDDDETPAPVTTTANGLPKRTRKKAAPSAGPAGQPRPASRPAAERTPREAAASIGAFQRAGKAAADRLRPSTEGTPES</sequence>
<dbReference type="InterPro" id="IPR003594">
    <property type="entry name" value="HATPase_dom"/>
</dbReference>
<dbReference type="PATRIC" id="fig|933944.5.peg.3312"/>
<feature type="region of interest" description="Disordered" evidence="6">
    <location>
        <begin position="331"/>
        <end position="453"/>
    </location>
</feature>
<dbReference type="STRING" id="933944.AN215_19815"/>
<keyword evidence="7" id="KW-0472">Membrane</keyword>
<keyword evidence="10" id="KW-1185">Reference proteome</keyword>
<comment type="catalytic activity">
    <reaction evidence="1">
        <text>ATP + protein L-histidine = ADP + protein N-phospho-L-histidine.</text>
        <dbReference type="EC" id="2.7.13.3"/>
    </reaction>
</comment>
<evidence type="ECO:0000256" key="6">
    <source>
        <dbReference type="SAM" id="MobiDB-lite"/>
    </source>
</evidence>
<keyword evidence="3" id="KW-0597">Phosphoprotein</keyword>
<keyword evidence="7" id="KW-0812">Transmembrane</keyword>
<accession>A0A1E7JM17</accession>
<dbReference type="AlphaFoldDB" id="A0A1E7JM17"/>
<dbReference type="PANTHER" id="PTHR45436">
    <property type="entry name" value="SENSOR HISTIDINE KINASE YKOH"/>
    <property type="match status" value="1"/>
</dbReference>
<organism evidence="9 10">
    <name type="scientific">Streptomyces abyssalis</name>
    <dbReference type="NCBI Taxonomy" id="933944"/>
    <lineage>
        <taxon>Bacteria</taxon>
        <taxon>Bacillati</taxon>
        <taxon>Actinomycetota</taxon>
        <taxon>Actinomycetes</taxon>
        <taxon>Kitasatosporales</taxon>
        <taxon>Streptomycetaceae</taxon>
        <taxon>Streptomyces</taxon>
    </lineage>
</organism>
<evidence type="ECO:0000256" key="5">
    <source>
        <dbReference type="ARBA" id="ARBA00022777"/>
    </source>
</evidence>
<dbReference type="SUPFAM" id="SSF55874">
    <property type="entry name" value="ATPase domain of HSP90 chaperone/DNA topoisomerase II/histidine kinase"/>
    <property type="match status" value="1"/>
</dbReference>
<dbReference type="Gene3D" id="3.30.565.10">
    <property type="entry name" value="Histidine kinase-like ATPase, C-terminal domain"/>
    <property type="match status" value="1"/>
</dbReference>
<keyword evidence="7" id="KW-1133">Transmembrane helix</keyword>
<dbReference type="GO" id="GO:0005886">
    <property type="term" value="C:plasma membrane"/>
    <property type="evidence" value="ECO:0007669"/>
    <property type="project" value="TreeGrafter"/>
</dbReference>
<feature type="transmembrane region" description="Helical" evidence="7">
    <location>
        <begin position="6"/>
        <end position="26"/>
    </location>
</feature>
<protein>
    <recommendedName>
        <fullName evidence="2">histidine kinase</fullName>
        <ecNumber evidence="2">2.7.13.3</ecNumber>
    </recommendedName>
</protein>
<dbReference type="Pfam" id="PF02518">
    <property type="entry name" value="HATPase_c"/>
    <property type="match status" value="1"/>
</dbReference>
<evidence type="ECO:0000259" key="8">
    <source>
        <dbReference type="Pfam" id="PF02518"/>
    </source>
</evidence>
<feature type="domain" description="Histidine kinase/HSP90-like ATPase" evidence="8">
    <location>
        <begin position="218"/>
        <end position="325"/>
    </location>
</feature>
<dbReference type="RefSeq" id="WP_070012133.1">
    <property type="nucleotide sequence ID" value="NZ_LJGS01000041.1"/>
</dbReference>
<evidence type="ECO:0000256" key="1">
    <source>
        <dbReference type="ARBA" id="ARBA00000085"/>
    </source>
</evidence>
<dbReference type="InterPro" id="IPR050428">
    <property type="entry name" value="TCS_sensor_his_kinase"/>
</dbReference>
<name>A0A1E7JM17_9ACTN</name>